<dbReference type="VEuPathDB" id="MicrosporidiaDB:DI09_108p30"/>
<accession>A0A098VWA0</accession>
<feature type="domain" description="Zn(2)-C6 fungal-type" evidence="1">
    <location>
        <begin position="54"/>
        <end position="85"/>
    </location>
</feature>
<dbReference type="PROSITE" id="PS50048">
    <property type="entry name" value="ZN2_CY6_FUNGAL_2"/>
    <property type="match status" value="1"/>
</dbReference>
<keyword evidence="3" id="KW-1185">Reference proteome</keyword>
<sequence length="391" mass="43989">MPRHTGFPDSKKKVSCTAGFASDIATCRIPIPQSTSYVPVSGSSQPKRHKTHKACIYCKRSHMTCDNGRPCKRCISRKIGQLCRDEEVPSSSFPLPFSVKFKRKNTDIYSAYILGANSPDHPDATKLSVELCKSQDSCAETDFSIKLPSELAKPSLSTTNRHPKNGIFELAGGGQDFFSYLLFASGICSSSGSTREKLHKIVSERYNCGLLAPYDYHSAFKFLKEKSATIDFSEHAISTISSLIDEDISMSQTRWAQLSSIMDFVNVEVSLYRMLLEYDRYFREISIPTALWRRSGQILKTNSSFLTLVGVDRDKSPHSILDFFCEKTFLNYLKRYIGIAYDLEHRTVLTCAFLKRPDQKNGPFVSCSFSFTVRRDIHGVPCLIVGQFIAT</sequence>
<dbReference type="GO" id="GO:0000977">
    <property type="term" value="F:RNA polymerase II transcription regulatory region sequence-specific DNA binding"/>
    <property type="evidence" value="ECO:0007669"/>
    <property type="project" value="TreeGrafter"/>
</dbReference>
<reference evidence="2 3" key="1">
    <citation type="submission" date="2014-04" db="EMBL/GenBank/DDBJ databases">
        <title>A new species of microsporidia sheds light on the evolution of extreme parasitism.</title>
        <authorList>
            <person name="Haag K.L."/>
            <person name="James T.Y."/>
            <person name="Larsson R."/>
            <person name="Schaer T.M."/>
            <person name="Refardt D."/>
            <person name="Pombert J.-F."/>
            <person name="Ebert D."/>
        </authorList>
    </citation>
    <scope>NUCLEOTIDE SEQUENCE [LARGE SCALE GENOMIC DNA]</scope>
    <source>
        <strain evidence="2 3">UGP3</strain>
        <tissue evidence="2">Spores</tissue>
    </source>
</reference>
<organism evidence="2 3">
    <name type="scientific">Mitosporidium daphniae</name>
    <dbReference type="NCBI Taxonomy" id="1485682"/>
    <lineage>
        <taxon>Eukaryota</taxon>
        <taxon>Fungi</taxon>
        <taxon>Fungi incertae sedis</taxon>
        <taxon>Microsporidia</taxon>
        <taxon>Mitosporidium</taxon>
    </lineage>
</organism>
<dbReference type="RefSeq" id="XP_013239595.1">
    <property type="nucleotide sequence ID" value="XM_013384141.1"/>
</dbReference>
<dbReference type="PANTHER" id="PTHR31986">
    <property type="entry name" value="REGULATOR OF DRUG SENSITIVITY 2"/>
    <property type="match status" value="1"/>
</dbReference>
<dbReference type="EMBL" id="JMKJ01000009">
    <property type="protein sequence ID" value="KGG53159.1"/>
    <property type="molecule type" value="Genomic_DNA"/>
</dbReference>
<name>A0A098VWA0_9MICR</name>
<dbReference type="AlphaFoldDB" id="A0A098VWA0"/>
<proteinExistence type="predicted"/>
<evidence type="ECO:0000313" key="2">
    <source>
        <dbReference type="EMBL" id="KGG53159.1"/>
    </source>
</evidence>
<dbReference type="InterPro" id="IPR053045">
    <property type="entry name" value="Zinc_cluster_trans_reg"/>
</dbReference>
<dbReference type="InterPro" id="IPR036864">
    <property type="entry name" value="Zn2-C6_fun-type_DNA-bd_sf"/>
</dbReference>
<dbReference type="Proteomes" id="UP000029725">
    <property type="component" value="Unassembled WGS sequence"/>
</dbReference>
<dbReference type="CDD" id="cd00067">
    <property type="entry name" value="GAL4"/>
    <property type="match status" value="1"/>
</dbReference>
<dbReference type="HOGENOM" id="CLU_010748_0_2_1"/>
<dbReference type="GO" id="GO:0008270">
    <property type="term" value="F:zinc ion binding"/>
    <property type="evidence" value="ECO:0007669"/>
    <property type="project" value="InterPro"/>
</dbReference>
<dbReference type="OrthoDB" id="65716at2759"/>
<dbReference type="SMART" id="SM00066">
    <property type="entry name" value="GAL4"/>
    <property type="match status" value="1"/>
</dbReference>
<comment type="caution">
    <text evidence="2">The sequence shown here is derived from an EMBL/GenBank/DDBJ whole genome shotgun (WGS) entry which is preliminary data.</text>
</comment>
<evidence type="ECO:0000313" key="3">
    <source>
        <dbReference type="Proteomes" id="UP000029725"/>
    </source>
</evidence>
<dbReference type="InterPro" id="IPR001138">
    <property type="entry name" value="Zn2Cys6_DnaBD"/>
</dbReference>
<gene>
    <name evidence="2" type="ORF">DI09_108p30</name>
</gene>
<dbReference type="GO" id="GO:0000981">
    <property type="term" value="F:DNA-binding transcription factor activity, RNA polymerase II-specific"/>
    <property type="evidence" value="ECO:0007669"/>
    <property type="project" value="InterPro"/>
</dbReference>
<dbReference type="PANTHER" id="PTHR31986:SF7">
    <property type="entry name" value="REGULATOR OF DRUG SENSITIVITY 2"/>
    <property type="match status" value="1"/>
</dbReference>
<dbReference type="PROSITE" id="PS00463">
    <property type="entry name" value="ZN2_CY6_FUNGAL_1"/>
    <property type="match status" value="1"/>
</dbReference>
<dbReference type="GeneID" id="25257951"/>
<dbReference type="SUPFAM" id="SSF57701">
    <property type="entry name" value="Zn2/Cys6 DNA-binding domain"/>
    <property type="match status" value="1"/>
</dbReference>
<dbReference type="Gene3D" id="4.10.240.10">
    <property type="entry name" value="Zn(2)-C6 fungal-type DNA-binding domain"/>
    <property type="match status" value="1"/>
</dbReference>
<dbReference type="GO" id="GO:0005634">
    <property type="term" value="C:nucleus"/>
    <property type="evidence" value="ECO:0007669"/>
    <property type="project" value="TreeGrafter"/>
</dbReference>
<protein>
    <recommendedName>
        <fullName evidence="1">Zn(2)-C6 fungal-type domain-containing protein</fullName>
    </recommendedName>
</protein>
<evidence type="ECO:0000259" key="1">
    <source>
        <dbReference type="PROSITE" id="PS50048"/>
    </source>
</evidence>